<evidence type="ECO:0000256" key="5">
    <source>
        <dbReference type="SAM" id="Phobius"/>
    </source>
</evidence>
<feature type="transmembrane region" description="Helical" evidence="5">
    <location>
        <begin position="309"/>
        <end position="328"/>
    </location>
</feature>
<reference evidence="7 8" key="1">
    <citation type="submission" date="2023-08" db="EMBL/GenBank/DDBJ databases">
        <title>Rhodoferax potami sp. nov. and Rhodoferax mekongensis sp. nov., isolated from the Mekong River in Thailand.</title>
        <authorList>
            <person name="Kitikhun S."/>
            <person name="Charoenyingcharoen P."/>
            <person name="Siriarchawattana P."/>
            <person name="Likhitrattanapisal S."/>
            <person name="Nilsakha T."/>
            <person name="Chanpet A."/>
            <person name="Rattanawaree P."/>
            <person name="Ingsriswang S."/>
        </authorList>
    </citation>
    <scope>NUCLEOTIDE SEQUENCE [LARGE SCALE GENOMIC DNA]</scope>
    <source>
        <strain evidence="7 8">TBRC 17307</strain>
    </source>
</reference>
<evidence type="ECO:0000256" key="3">
    <source>
        <dbReference type="ARBA" id="ARBA00022989"/>
    </source>
</evidence>
<name>A0ABZ0AZB7_9BURK</name>
<feature type="transmembrane region" description="Helical" evidence="5">
    <location>
        <begin position="284"/>
        <end position="303"/>
    </location>
</feature>
<protein>
    <submittedName>
        <fullName evidence="7">MFS transporter</fullName>
    </submittedName>
</protein>
<proteinExistence type="predicted"/>
<sequence length="398" mass="41161">MHNDPTTGATAHPSSRTGLLAVFGSTLFQLSGVFMLSPLMLVLLTEREVSTTIAGLFAATTWLGIFIVTPFASALTRRWGRRRAMWFASGVPLAAAVGFLSTDSIPVWFVLELLAGIAGGMRWVLAEALIAEFSPPERLGRTMGMYATMVGATFIIGPSLLAWAGSTGHVALGLVIALLTLGLVWTMFIPPISTPAEAGNTSVGPRGLWQAVQQHPILMLAGFIGGFFELGLASILPLYGLSMGLGASAAALLISVSGLGSTLAAIPVGMAADRFADPVRGRRSLMVAVAAVALVCAAALPLVEHAIWVAWPVVFLLGAAGSSLYTLCMTDIGAREKGIALVNCTAVLVLNYTLGGLVASGISGALIDWSATVAFPAVLILVAAVGLAALLRARRNPA</sequence>
<evidence type="ECO:0000256" key="4">
    <source>
        <dbReference type="ARBA" id="ARBA00023136"/>
    </source>
</evidence>
<evidence type="ECO:0000256" key="1">
    <source>
        <dbReference type="ARBA" id="ARBA00004141"/>
    </source>
</evidence>
<dbReference type="Gene3D" id="1.20.1250.20">
    <property type="entry name" value="MFS general substrate transporter like domains"/>
    <property type="match status" value="2"/>
</dbReference>
<dbReference type="EMBL" id="CP132507">
    <property type="protein sequence ID" value="WNO04812.1"/>
    <property type="molecule type" value="Genomic_DNA"/>
</dbReference>
<gene>
    <name evidence="7" type="ORF">RAN89_18280</name>
</gene>
<dbReference type="SUPFAM" id="SSF103473">
    <property type="entry name" value="MFS general substrate transporter"/>
    <property type="match status" value="1"/>
</dbReference>
<keyword evidence="3 5" id="KW-1133">Transmembrane helix</keyword>
<evidence type="ECO:0000259" key="6">
    <source>
        <dbReference type="PROSITE" id="PS50850"/>
    </source>
</evidence>
<dbReference type="PROSITE" id="PS50850">
    <property type="entry name" value="MFS"/>
    <property type="match status" value="1"/>
</dbReference>
<dbReference type="PRINTS" id="PR01035">
    <property type="entry name" value="TCRTETA"/>
</dbReference>
<keyword evidence="4 5" id="KW-0472">Membrane</keyword>
<keyword evidence="8" id="KW-1185">Reference proteome</keyword>
<evidence type="ECO:0000256" key="2">
    <source>
        <dbReference type="ARBA" id="ARBA00022692"/>
    </source>
</evidence>
<feature type="transmembrane region" description="Helical" evidence="5">
    <location>
        <begin position="53"/>
        <end position="72"/>
    </location>
</feature>
<dbReference type="InterPro" id="IPR020846">
    <property type="entry name" value="MFS_dom"/>
</dbReference>
<feature type="transmembrane region" description="Helical" evidence="5">
    <location>
        <begin position="20"/>
        <end position="41"/>
    </location>
</feature>
<feature type="transmembrane region" description="Helical" evidence="5">
    <location>
        <begin position="143"/>
        <end position="164"/>
    </location>
</feature>
<dbReference type="Pfam" id="PF07690">
    <property type="entry name" value="MFS_1"/>
    <property type="match status" value="1"/>
</dbReference>
<evidence type="ECO:0000313" key="7">
    <source>
        <dbReference type="EMBL" id="WNO04812.1"/>
    </source>
</evidence>
<feature type="transmembrane region" description="Helical" evidence="5">
    <location>
        <begin position="340"/>
        <end position="367"/>
    </location>
</feature>
<dbReference type="InterPro" id="IPR001958">
    <property type="entry name" value="Tet-R_TetA/multi-R_MdtG-like"/>
</dbReference>
<organism evidence="7 8">
    <name type="scientific">Rhodoferax mekongensis</name>
    <dbReference type="NCBI Taxonomy" id="3068341"/>
    <lineage>
        <taxon>Bacteria</taxon>
        <taxon>Pseudomonadati</taxon>
        <taxon>Pseudomonadota</taxon>
        <taxon>Betaproteobacteria</taxon>
        <taxon>Burkholderiales</taxon>
        <taxon>Comamonadaceae</taxon>
        <taxon>Rhodoferax</taxon>
    </lineage>
</organism>
<dbReference type="InterPro" id="IPR036259">
    <property type="entry name" value="MFS_trans_sf"/>
</dbReference>
<feature type="transmembrane region" description="Helical" evidence="5">
    <location>
        <begin position="217"/>
        <end position="239"/>
    </location>
</feature>
<dbReference type="PANTHER" id="PTHR23521:SF2">
    <property type="entry name" value="TRANSPORTER MFS SUPERFAMILY"/>
    <property type="match status" value="1"/>
</dbReference>
<feature type="transmembrane region" description="Helical" evidence="5">
    <location>
        <begin position="245"/>
        <end position="272"/>
    </location>
</feature>
<feature type="transmembrane region" description="Helical" evidence="5">
    <location>
        <begin position="373"/>
        <end position="391"/>
    </location>
</feature>
<keyword evidence="2 5" id="KW-0812">Transmembrane</keyword>
<feature type="transmembrane region" description="Helical" evidence="5">
    <location>
        <begin position="170"/>
        <end position="189"/>
    </location>
</feature>
<dbReference type="InterPro" id="IPR011701">
    <property type="entry name" value="MFS"/>
</dbReference>
<dbReference type="RefSeq" id="WP_313867635.1">
    <property type="nucleotide sequence ID" value="NZ_CP132507.1"/>
</dbReference>
<accession>A0ABZ0AZB7</accession>
<feature type="domain" description="Major facilitator superfamily (MFS) profile" evidence="6">
    <location>
        <begin position="17"/>
        <end position="395"/>
    </location>
</feature>
<dbReference type="PANTHER" id="PTHR23521">
    <property type="entry name" value="TRANSPORTER MFS SUPERFAMILY"/>
    <property type="match status" value="1"/>
</dbReference>
<evidence type="ECO:0000313" key="8">
    <source>
        <dbReference type="Proteomes" id="UP001302257"/>
    </source>
</evidence>
<dbReference type="Proteomes" id="UP001302257">
    <property type="component" value="Chromosome"/>
</dbReference>
<comment type="subcellular location">
    <subcellularLocation>
        <location evidence="1">Membrane</location>
        <topology evidence="1">Multi-pass membrane protein</topology>
    </subcellularLocation>
</comment>